<dbReference type="Gene3D" id="2.60.40.3110">
    <property type="match status" value="1"/>
</dbReference>
<evidence type="ECO:0000313" key="2">
    <source>
        <dbReference type="Proteomes" id="UP000078386"/>
    </source>
</evidence>
<dbReference type="PANTHER" id="PTHR30451">
    <property type="entry name" value="OUTER MEMBRANE USHER PROTEIN"/>
    <property type="match status" value="1"/>
</dbReference>
<dbReference type="PANTHER" id="PTHR30451:SF5">
    <property type="entry name" value="SLR0019 PROTEIN"/>
    <property type="match status" value="1"/>
</dbReference>
<dbReference type="AlphaFoldDB" id="A0A1B7JQC6"/>
<dbReference type="EMBL" id="LXEU01000067">
    <property type="protein sequence ID" value="OAT49894.1"/>
    <property type="molecule type" value="Genomic_DNA"/>
</dbReference>
<name>A0A1B7JQC6_9ENTR</name>
<dbReference type="GO" id="GO:0015473">
    <property type="term" value="F:fimbrial usher porin activity"/>
    <property type="evidence" value="ECO:0007669"/>
    <property type="project" value="InterPro"/>
</dbReference>
<dbReference type="Pfam" id="PF00577">
    <property type="entry name" value="Usher"/>
    <property type="match status" value="1"/>
</dbReference>
<protein>
    <recommendedName>
        <fullName evidence="3">Sigma-fimbriae usher protein</fullName>
    </recommendedName>
</protein>
<dbReference type="InterPro" id="IPR042186">
    <property type="entry name" value="FimD_plug_dom"/>
</dbReference>
<gene>
    <name evidence="1" type="ORF">M989_03350</name>
</gene>
<dbReference type="GO" id="GO:0009279">
    <property type="term" value="C:cell outer membrane"/>
    <property type="evidence" value="ECO:0007669"/>
    <property type="project" value="TreeGrafter"/>
</dbReference>
<organism evidence="1 2">
    <name type="scientific">Kluyvera georgiana ATCC 51603</name>
    <dbReference type="NCBI Taxonomy" id="1354264"/>
    <lineage>
        <taxon>Bacteria</taxon>
        <taxon>Pseudomonadati</taxon>
        <taxon>Pseudomonadota</taxon>
        <taxon>Gammaproteobacteria</taxon>
        <taxon>Enterobacterales</taxon>
        <taxon>Enterobacteriaceae</taxon>
        <taxon>Kluyvera</taxon>
    </lineage>
</organism>
<dbReference type="Gene3D" id="2.60.40.2610">
    <property type="entry name" value="Outer membrane usher protein FimD, plug domain"/>
    <property type="match status" value="1"/>
</dbReference>
<dbReference type="GO" id="GO:0009297">
    <property type="term" value="P:pilus assembly"/>
    <property type="evidence" value="ECO:0007669"/>
    <property type="project" value="InterPro"/>
</dbReference>
<evidence type="ECO:0008006" key="3">
    <source>
        <dbReference type="Google" id="ProtNLM"/>
    </source>
</evidence>
<dbReference type="PATRIC" id="fig|1354264.4.peg.3486"/>
<evidence type="ECO:0000313" key="1">
    <source>
        <dbReference type="EMBL" id="OAT49894.1"/>
    </source>
</evidence>
<dbReference type="InterPro" id="IPR000015">
    <property type="entry name" value="Fimb_usher"/>
</dbReference>
<keyword evidence="2" id="KW-1185">Reference proteome</keyword>
<accession>A0A1B7JQC6</accession>
<comment type="caution">
    <text evidence="1">The sequence shown here is derived from an EMBL/GenBank/DDBJ whole genome shotgun (WGS) entry which is preliminary data.</text>
</comment>
<dbReference type="Proteomes" id="UP000078386">
    <property type="component" value="Unassembled WGS sequence"/>
</dbReference>
<proteinExistence type="predicted"/>
<reference evidence="1 2" key="1">
    <citation type="submission" date="2016-04" db="EMBL/GenBank/DDBJ databases">
        <title>ATOL: Assembling a taxonomically balanced genome-scale reconstruction of the evolutionary history of the Enterobacteriaceae.</title>
        <authorList>
            <person name="Plunkett G.III."/>
            <person name="Neeno-Eckwall E.C."/>
            <person name="Glasner J.D."/>
            <person name="Perna N.T."/>
        </authorList>
    </citation>
    <scope>NUCLEOTIDE SEQUENCE [LARGE SCALE GENOMIC DNA]</scope>
    <source>
        <strain evidence="1 2">ATCC 51603</strain>
    </source>
</reference>
<sequence>MTLHAEPPTANTQYLSVTVNHYAYDGVWAVRVVDNALWIATHDAVRLGISSGQAKTAWLNLSTLPGIQVNFYSLQQQLSLTLPEQALTHVQHLESQPRTASLATQQAQPLGNLTLDYSLYSRDTASQQQTSLQSQLQTSGWLPGQLSSSMNSRFPHGQGGDGTTQTRLMTTWQQDFPQWLTSVALGDNVTTGVSWSRQVRFAGLHLARNFQLDPQLNTAPRAQFSDSVVLPSTVDLYIDGLQQSHQQVTPGSYILDTLPTFSGSGQARVVITDINGQRREVTLDLYGAPDMLAQGVSSRSLDVGWLRKNYAERSNDYAASPLLDAGWRYGVSNRLTVSAHTEQHHDAHNIGIASDWLISPRAGIISGHTAISQSPQGEGNKWGIGYQWNAQGLGLSANTSHSSSAWADIARVSGSLPVRRSDNLWMSQTVSGWGTLGVGWVRQDSARYLNASWSKSFHNRVSASLGFTHALNSGDKTFQLMLSVPLGNRDSLSLQAGNPSSRWDYRHQPDSQLGGWSWQISQSAGSASRQAHTDIGYLGQYGEWHAGLDRDQSSVNRYLSGEGAMMLLENHPYALRYNRQGIALVSTNGIGNVPIAVENRKAGTTDENGYLLLTDLPLYHNARISLDPLSLPPEIVTPLTEIHAQPGMTTAVKVDFQVHRARLVSAQLFDHQRQPIPVGSGIRYSSGESIVGRDGYIWLENPPMPGSLSIQTPTGSCDVTLPAASSSATVVNLGTLPCH</sequence>